<feature type="compositionally biased region" description="Polar residues" evidence="1">
    <location>
        <begin position="259"/>
        <end position="293"/>
    </location>
</feature>
<dbReference type="EMBL" id="CP111026">
    <property type="protein sequence ID" value="WAR27983.1"/>
    <property type="molecule type" value="Genomic_DNA"/>
</dbReference>
<organism evidence="2 3">
    <name type="scientific">Mya arenaria</name>
    <name type="common">Soft-shell clam</name>
    <dbReference type="NCBI Taxonomy" id="6604"/>
    <lineage>
        <taxon>Eukaryota</taxon>
        <taxon>Metazoa</taxon>
        <taxon>Spiralia</taxon>
        <taxon>Lophotrochozoa</taxon>
        <taxon>Mollusca</taxon>
        <taxon>Bivalvia</taxon>
        <taxon>Autobranchia</taxon>
        <taxon>Heteroconchia</taxon>
        <taxon>Euheterodonta</taxon>
        <taxon>Imparidentia</taxon>
        <taxon>Neoheterodontei</taxon>
        <taxon>Myida</taxon>
        <taxon>Myoidea</taxon>
        <taxon>Myidae</taxon>
        <taxon>Mya</taxon>
    </lineage>
</organism>
<proteinExistence type="predicted"/>
<dbReference type="PANTHER" id="PTHR46333:SF2">
    <property type="entry name" value="CYTOKINESIS PROTEIN 3"/>
    <property type="match status" value="1"/>
</dbReference>
<gene>
    <name evidence="2" type="ORF">MAR_013687</name>
</gene>
<dbReference type="InterPro" id="IPR052557">
    <property type="entry name" value="CAP/Cytokinesis_protein"/>
</dbReference>
<sequence length="404" mass="45378">MYINLTCDSTSHVSQPHMRLNLTCSKTSHATQPHMFHNLTCDSTSHVTQPHMFHNLTCFTTSHATQPHMFHNLTCDSTSHVSQPHMRLNLTCFTTSHVSQPHMYLNLTERITFKVNTTVWSSRISNAPVKSPFSKGRMAASTSTISTTAASGSEPQNMVLNTGERLASMNQWHLTSCLSSPARNFCEDFCGYRKRKLVNDCYAMSRKAKEVGGEDLAKPLAYRDKEGNIRLYEPGQEPTIWKKVEPATASKDSLDRPSSLDSQTGRGSSYTEHGETYTPTKPRATSTNKQSFTSDDDLVLPVSPVPEVKEPRIPRHVMMPHDMSFKKNDQHAIRAPPVTKDNLKTLVEFLVSMTTTSVERARAFYIWITHNINYDTSGYFNRAPLKPTDPASVLANRLTVCEGY</sequence>
<evidence type="ECO:0000313" key="2">
    <source>
        <dbReference type="EMBL" id="WAR27983.1"/>
    </source>
</evidence>
<dbReference type="Gene3D" id="3.10.620.30">
    <property type="match status" value="1"/>
</dbReference>
<evidence type="ECO:0000256" key="1">
    <source>
        <dbReference type="SAM" id="MobiDB-lite"/>
    </source>
</evidence>
<evidence type="ECO:0000313" key="3">
    <source>
        <dbReference type="Proteomes" id="UP001164746"/>
    </source>
</evidence>
<keyword evidence="3" id="KW-1185">Reference proteome</keyword>
<dbReference type="PANTHER" id="PTHR46333">
    <property type="entry name" value="CYTOKINESIS PROTEIN 3"/>
    <property type="match status" value="1"/>
</dbReference>
<accession>A0ABY7G4B1</accession>
<name>A0ABY7G4B1_MYAAR</name>
<protein>
    <submittedName>
        <fullName evidence="2">Uncharacterized protein</fullName>
    </submittedName>
</protein>
<dbReference type="Proteomes" id="UP001164746">
    <property type="component" value="Chromosome 15"/>
</dbReference>
<reference evidence="2" key="1">
    <citation type="submission" date="2022-11" db="EMBL/GenBank/DDBJ databases">
        <title>Centuries of genome instability and evolution in soft-shell clam transmissible cancer (bioRxiv).</title>
        <authorList>
            <person name="Hart S.F.M."/>
            <person name="Yonemitsu M.A."/>
            <person name="Giersch R.M."/>
            <person name="Beal B.F."/>
            <person name="Arriagada G."/>
            <person name="Davis B.W."/>
            <person name="Ostrander E.A."/>
            <person name="Goff S.P."/>
            <person name="Metzger M.J."/>
        </authorList>
    </citation>
    <scope>NUCLEOTIDE SEQUENCE</scope>
    <source>
        <strain evidence="2">MELC-2E11</strain>
        <tissue evidence="2">Siphon/mantle</tissue>
    </source>
</reference>
<feature type="region of interest" description="Disordered" evidence="1">
    <location>
        <begin position="240"/>
        <end position="307"/>
    </location>
</feature>